<dbReference type="InterPro" id="IPR001461">
    <property type="entry name" value="Aspartic_peptidase_A1"/>
</dbReference>
<dbReference type="Proteomes" id="UP000634136">
    <property type="component" value="Unassembled WGS sequence"/>
</dbReference>
<accession>A0A835CC28</accession>
<dbReference type="GO" id="GO:0006508">
    <property type="term" value="P:proteolysis"/>
    <property type="evidence" value="ECO:0007669"/>
    <property type="project" value="InterPro"/>
</dbReference>
<dbReference type="EMBL" id="JAAIUW010000003">
    <property type="protein sequence ID" value="KAF7837239.1"/>
    <property type="molecule type" value="Genomic_DNA"/>
</dbReference>
<feature type="domain" description="Peptidase A1" evidence="5">
    <location>
        <begin position="31"/>
        <end position="398"/>
    </location>
</feature>
<name>A0A835CC28_9FABA</name>
<dbReference type="InterPro" id="IPR021109">
    <property type="entry name" value="Peptidase_aspartic_dom_sf"/>
</dbReference>
<dbReference type="InterPro" id="IPR032861">
    <property type="entry name" value="TAXi_N"/>
</dbReference>
<organism evidence="6 7">
    <name type="scientific">Senna tora</name>
    <dbReference type="NCBI Taxonomy" id="362788"/>
    <lineage>
        <taxon>Eukaryota</taxon>
        <taxon>Viridiplantae</taxon>
        <taxon>Streptophyta</taxon>
        <taxon>Embryophyta</taxon>
        <taxon>Tracheophyta</taxon>
        <taxon>Spermatophyta</taxon>
        <taxon>Magnoliopsida</taxon>
        <taxon>eudicotyledons</taxon>
        <taxon>Gunneridae</taxon>
        <taxon>Pentapetalae</taxon>
        <taxon>rosids</taxon>
        <taxon>fabids</taxon>
        <taxon>Fabales</taxon>
        <taxon>Fabaceae</taxon>
        <taxon>Caesalpinioideae</taxon>
        <taxon>Cassia clade</taxon>
        <taxon>Senna</taxon>
    </lineage>
</organism>
<evidence type="ECO:0000259" key="5">
    <source>
        <dbReference type="PROSITE" id="PS51767"/>
    </source>
</evidence>
<evidence type="ECO:0000256" key="4">
    <source>
        <dbReference type="ARBA" id="ARBA00022729"/>
    </source>
</evidence>
<dbReference type="SUPFAM" id="SSF50630">
    <property type="entry name" value="Acid proteases"/>
    <property type="match status" value="1"/>
</dbReference>
<dbReference type="PROSITE" id="PS51767">
    <property type="entry name" value="PEPTIDASE_A1"/>
    <property type="match status" value="1"/>
</dbReference>
<dbReference type="Pfam" id="PF14543">
    <property type="entry name" value="TAXi_N"/>
    <property type="match status" value="1"/>
</dbReference>
<dbReference type="InterPro" id="IPR033868">
    <property type="entry name" value="Xylanase_inhibitor_I-like"/>
</dbReference>
<dbReference type="InterPro" id="IPR033121">
    <property type="entry name" value="PEPTIDASE_A1"/>
</dbReference>
<evidence type="ECO:0000313" key="7">
    <source>
        <dbReference type="Proteomes" id="UP000634136"/>
    </source>
</evidence>
<comment type="similarity">
    <text evidence="2">Belongs to the peptidase A1 family.</text>
</comment>
<keyword evidence="4" id="KW-0732">Signal</keyword>
<dbReference type="PANTHER" id="PTHR47965">
    <property type="entry name" value="ASPARTYL PROTEASE-RELATED"/>
    <property type="match status" value="1"/>
</dbReference>
<dbReference type="PANTHER" id="PTHR47965:SF103">
    <property type="entry name" value="EUKARYOTIC ASPARTYL PROTEASE FAMILY PROTEIN"/>
    <property type="match status" value="1"/>
</dbReference>
<dbReference type="Pfam" id="PF14541">
    <property type="entry name" value="TAXi_C"/>
    <property type="match status" value="1"/>
</dbReference>
<keyword evidence="3" id="KW-0964">Secreted</keyword>
<dbReference type="InterPro" id="IPR032799">
    <property type="entry name" value="TAXi_C"/>
</dbReference>
<protein>
    <submittedName>
        <fullName evidence="6">Basic 7S globulin-like</fullName>
    </submittedName>
</protein>
<dbReference type="FunFam" id="2.40.70.10:FF:000041">
    <property type="entry name" value="Basic 7S globulin"/>
    <property type="match status" value="1"/>
</dbReference>
<evidence type="ECO:0000256" key="2">
    <source>
        <dbReference type="ARBA" id="ARBA00007447"/>
    </source>
</evidence>
<sequence length="522" mass="55429">MCVLSPCIAKTSFRPKGLVVAVRKDASSRQYVTRVKQRTPLVPVKLTLDLGGQFLWVDCEKGYVSSSYKPVRCGSAACALTQSGGCGYCDGPPKPGCSNNSCSAIPDNTVVREATVGDFTRDVLSIQSTTGRLLTIPNLIFTCTYTSLLKGLAAGVKGMAGLGWSKVSLPSQFSSAFSFPRKFAICLSSSTSAHGVVLFGDAPYVFLPGLDISNKLIYTPLIKNPVSTASAHYAGHPSSDYFIGVKSIRINLQPVPINTTLLSIHKEGRGGTKISTVNPYSILERSIYKAVIGAFGKALKDVPRARAVAPFELCFKSSSLGSTRVGAAVPNIDLLLHNKDTVWTIFGANSMVHVSDEATCLGFVDGGVEPTTSIVIGAHQIEDNLLHFDLAASRLGFTSSLLFSMCYACSGDSKLVIFNKYKSCITSQLPLILLSLNNGQIKIDLPKNTSGSGMSHPPTNPPIAAPSLASNSILLLRELLSLSLSQGASATFTNTNEIVEVAQHLTSLHSIVASLLTVPDFL</sequence>
<dbReference type="OrthoDB" id="1904546at2759"/>
<evidence type="ECO:0000256" key="1">
    <source>
        <dbReference type="ARBA" id="ARBA00004239"/>
    </source>
</evidence>
<dbReference type="CDD" id="cd05489">
    <property type="entry name" value="xylanase_inhibitor_I_like"/>
    <property type="match status" value="1"/>
</dbReference>
<dbReference type="FunFam" id="2.40.70.10:FF:000045">
    <property type="entry name" value="Basic 7S globulin"/>
    <property type="match status" value="1"/>
</dbReference>
<evidence type="ECO:0000313" key="6">
    <source>
        <dbReference type="EMBL" id="KAF7837239.1"/>
    </source>
</evidence>
<reference evidence="6" key="1">
    <citation type="submission" date="2020-09" db="EMBL/GenBank/DDBJ databases">
        <title>Genome-Enabled Discovery of Anthraquinone Biosynthesis in Senna tora.</title>
        <authorList>
            <person name="Kang S.-H."/>
            <person name="Pandey R.P."/>
            <person name="Lee C.-M."/>
            <person name="Sim J.-S."/>
            <person name="Jeong J.-T."/>
            <person name="Choi B.-S."/>
            <person name="Jung M."/>
            <person name="Ginzburg D."/>
            <person name="Zhao K."/>
            <person name="Won S.Y."/>
            <person name="Oh T.-J."/>
            <person name="Yu Y."/>
            <person name="Kim N.-H."/>
            <person name="Lee O.R."/>
            <person name="Lee T.-H."/>
            <person name="Bashyal P."/>
            <person name="Kim T.-S."/>
            <person name="Lee W.-H."/>
            <person name="Kawkins C."/>
            <person name="Kim C.-K."/>
            <person name="Kim J.S."/>
            <person name="Ahn B.O."/>
            <person name="Rhee S.Y."/>
            <person name="Sohng J.K."/>
        </authorList>
    </citation>
    <scope>NUCLEOTIDE SEQUENCE</scope>
    <source>
        <tissue evidence="6">Leaf</tissue>
    </source>
</reference>
<comment type="caution">
    <text evidence="6">The sequence shown here is derived from an EMBL/GenBank/DDBJ whole genome shotgun (WGS) entry which is preliminary data.</text>
</comment>
<evidence type="ECO:0000256" key="3">
    <source>
        <dbReference type="ARBA" id="ARBA00022525"/>
    </source>
</evidence>
<dbReference type="Gene3D" id="2.40.70.10">
    <property type="entry name" value="Acid Proteases"/>
    <property type="match status" value="2"/>
</dbReference>
<proteinExistence type="inferred from homology"/>
<comment type="subcellular location">
    <subcellularLocation>
        <location evidence="1">Secreted</location>
        <location evidence="1">Extracellular space</location>
    </subcellularLocation>
</comment>
<dbReference type="GO" id="GO:0005576">
    <property type="term" value="C:extracellular region"/>
    <property type="evidence" value="ECO:0007669"/>
    <property type="project" value="UniProtKB-SubCell"/>
</dbReference>
<dbReference type="GO" id="GO:0004190">
    <property type="term" value="F:aspartic-type endopeptidase activity"/>
    <property type="evidence" value="ECO:0007669"/>
    <property type="project" value="InterPro"/>
</dbReference>
<keyword evidence="7" id="KW-1185">Reference proteome</keyword>
<dbReference type="AlphaFoldDB" id="A0A835CC28"/>
<gene>
    <name evidence="6" type="ORF">G2W53_005721</name>
</gene>